<feature type="compositionally biased region" description="Basic and acidic residues" evidence="1">
    <location>
        <begin position="92"/>
        <end position="104"/>
    </location>
</feature>
<dbReference type="InterPro" id="IPR036514">
    <property type="entry name" value="SGNH_hydro_sf"/>
</dbReference>
<reference evidence="3" key="1">
    <citation type="submission" date="2025-08" db="UniProtKB">
        <authorList>
            <consortium name="RefSeq"/>
        </authorList>
    </citation>
    <scope>IDENTIFICATION</scope>
    <source>
        <strain evidence="3">J_2021</strain>
        <tissue evidence="3">Erythrocytes</tissue>
    </source>
</reference>
<feature type="region of interest" description="Disordered" evidence="1">
    <location>
        <begin position="1"/>
        <end position="57"/>
    </location>
</feature>
<feature type="compositionally biased region" description="Low complexity" evidence="1">
    <location>
        <begin position="128"/>
        <end position="148"/>
    </location>
</feature>
<dbReference type="AlphaFoldDB" id="A0A8J1LYZ6"/>
<evidence type="ECO:0000313" key="3">
    <source>
        <dbReference type="RefSeq" id="XP_041434644.1"/>
    </source>
</evidence>
<dbReference type="OrthoDB" id="9909727at2759"/>
<feature type="region of interest" description="Disordered" evidence="1">
    <location>
        <begin position="74"/>
        <end position="285"/>
    </location>
</feature>
<dbReference type="Proteomes" id="UP000186698">
    <property type="component" value="Chromosome 9_10S"/>
</dbReference>
<dbReference type="Gene3D" id="3.40.50.1110">
    <property type="entry name" value="SGNH hydrolase"/>
    <property type="match status" value="1"/>
</dbReference>
<feature type="compositionally biased region" description="Acidic residues" evidence="1">
    <location>
        <begin position="256"/>
        <end position="265"/>
    </location>
</feature>
<name>A0A8J1LYZ6_XENLA</name>
<proteinExistence type="predicted"/>
<dbReference type="GeneID" id="121398990"/>
<dbReference type="RefSeq" id="XP_041434644.1">
    <property type="nucleotide sequence ID" value="XM_041578710.1"/>
</dbReference>
<organism evidence="2 3">
    <name type="scientific">Xenopus laevis</name>
    <name type="common">African clawed frog</name>
    <dbReference type="NCBI Taxonomy" id="8355"/>
    <lineage>
        <taxon>Eukaryota</taxon>
        <taxon>Metazoa</taxon>
        <taxon>Chordata</taxon>
        <taxon>Craniata</taxon>
        <taxon>Vertebrata</taxon>
        <taxon>Euteleostomi</taxon>
        <taxon>Amphibia</taxon>
        <taxon>Batrachia</taxon>
        <taxon>Anura</taxon>
        <taxon>Pipoidea</taxon>
        <taxon>Pipidae</taxon>
        <taxon>Xenopodinae</taxon>
        <taxon>Xenopus</taxon>
        <taxon>Xenopus</taxon>
    </lineage>
</organism>
<evidence type="ECO:0000313" key="2">
    <source>
        <dbReference type="Proteomes" id="UP000186698"/>
    </source>
</evidence>
<feature type="compositionally biased region" description="Low complexity" evidence="1">
    <location>
        <begin position="207"/>
        <end position="228"/>
    </location>
</feature>
<dbReference type="CDD" id="cd00229">
    <property type="entry name" value="SGNH_hydrolase"/>
    <property type="match status" value="1"/>
</dbReference>
<feature type="compositionally biased region" description="Polar residues" evidence="1">
    <location>
        <begin position="177"/>
        <end position="198"/>
    </location>
</feature>
<gene>
    <name evidence="3" type="primary">LOC121398990</name>
</gene>
<dbReference type="SUPFAM" id="SSF52266">
    <property type="entry name" value="SGNH hydrolase"/>
    <property type="match status" value="1"/>
</dbReference>
<dbReference type="KEGG" id="xla:121398990"/>
<feature type="compositionally biased region" description="Low complexity" evidence="1">
    <location>
        <begin position="243"/>
        <end position="254"/>
    </location>
</feature>
<accession>A0A8J1LYZ6</accession>
<feature type="region of interest" description="Disordered" evidence="1">
    <location>
        <begin position="397"/>
        <end position="423"/>
    </location>
</feature>
<evidence type="ECO:0000256" key="1">
    <source>
        <dbReference type="SAM" id="MobiDB-lite"/>
    </source>
</evidence>
<sequence length="647" mass="71257">MEGVGAEEDAPRRKILRPKRFREDWEQEDASSNGLRQKRKVRFSLQEESGRRPARRRIGEVVRRVGEVSRVFGGDVIGGKQAGCAPKSPIHSGKEGGSERREVVGLDISTATNVLEGPSHRKVVRGTGRNPSRGRGLGRSPGNLSSGRARQSGTANDRGPAPTNDRGPAPTNDRGPASTNDKGSPSGSRGGPTASNANGGRRGPTPSNDSGSSSELGGGSSASNSRGGFRQAVLEGGWEDGDSNSGESESDGGWAMEEESEDGEWGTESAPPPTGRGLGQGRARGGCRVRFRGNGRVRYIHDSQRQRYSRGFQYRDQGDFDDYGGDEVDDEYFDDGIYEDYDDCSYYGVQNHSPCQYARRPRWVEQRGNRYSDNNCGQGFFFRNKEEEDSWRQWRKERREQRRGQAGSLRDQASTSAVSLSVREESRISATSPAVHQVQKEGRRSSGMVGALAGGATTCNILILGHSFIFWAMKHAGVAGQQMGLPEEHMKIAWLGKRGMRWEQLRGMSLEAAGRNPIDLLIIHAGGNDLTSHRTPALIENMKADLTDILSKGRIRCVAWSDMIPRSNWRGASSPKGIEKVRKKVNRAMHKFMCSSGGGGVIRHENIKCRQTRLYRQDGVHLSEEGLHLFIGNIKVFIEEWWRSQVV</sequence>
<keyword evidence="2" id="KW-1185">Reference proteome</keyword>
<protein>
    <submittedName>
        <fullName evidence="3">Uncharacterized protein LOC121398990</fullName>
    </submittedName>
</protein>